<gene>
    <name evidence="1" type="ORF">Amac_053830</name>
</gene>
<evidence type="ECO:0008006" key="3">
    <source>
        <dbReference type="Google" id="ProtNLM"/>
    </source>
</evidence>
<sequence length="326" mass="35745">MRYADFAAHEAHDVSPAYERLSLAVSRDDEVLALLGMLPPIKRQPNLLFGVVRFLGGPVQDPAAFHRYTVRNWQVIEAEIRTRTTQTNEAGRCAVLLPVLAALPQPLALLEVGASAGLCLYPDRYAYRYGDHVIGCGEPILDCAMTGAAPPTRLPDVVWRSGLDLNPLDVTDPADVEWLEALIWPEHTHRRARLRDAVAVAASEPPSLLRGDLVDDLPALAAQAPAGATLVVFHSSVLYQVPKPRREAFADVVRGLPGHWISNEAPDVLPYDTLPTPPDASSLNVLALDGRPLAWTRSHGQSIAWFARREIPDDQVEQEPHHGLQP</sequence>
<accession>A0A5M3WTF2</accession>
<evidence type="ECO:0000313" key="2">
    <source>
        <dbReference type="Proteomes" id="UP000331127"/>
    </source>
</evidence>
<name>A0A5M3WTF2_9ACTN</name>
<comment type="caution">
    <text evidence="1">The sequence shown here is derived from an EMBL/GenBank/DDBJ whole genome shotgun (WGS) entry which is preliminary data.</text>
</comment>
<reference evidence="1 2" key="1">
    <citation type="submission" date="2019-10" db="EMBL/GenBank/DDBJ databases">
        <title>Whole genome shotgun sequence of Acrocarpospora macrocephala NBRC 16266.</title>
        <authorList>
            <person name="Ichikawa N."/>
            <person name="Kimura A."/>
            <person name="Kitahashi Y."/>
            <person name="Komaki H."/>
            <person name="Oguchi A."/>
        </authorList>
    </citation>
    <scope>NUCLEOTIDE SEQUENCE [LARGE SCALE GENOMIC DNA]</scope>
    <source>
        <strain evidence="1 2">NBRC 16266</strain>
    </source>
</reference>
<proteinExistence type="predicted"/>
<dbReference type="Pfam" id="PF10094">
    <property type="entry name" value="DUF2332"/>
    <property type="match status" value="1"/>
</dbReference>
<dbReference type="EMBL" id="BLAE01000032">
    <property type="protein sequence ID" value="GES11786.1"/>
    <property type="molecule type" value="Genomic_DNA"/>
</dbReference>
<dbReference type="InterPro" id="IPR011200">
    <property type="entry name" value="UCP012608"/>
</dbReference>
<dbReference type="AlphaFoldDB" id="A0A5M3WTF2"/>
<keyword evidence="2" id="KW-1185">Reference proteome</keyword>
<protein>
    <recommendedName>
        <fullName evidence="3">DUF2332 domain-containing protein</fullName>
    </recommendedName>
</protein>
<organism evidence="1 2">
    <name type="scientific">Acrocarpospora macrocephala</name>
    <dbReference type="NCBI Taxonomy" id="150177"/>
    <lineage>
        <taxon>Bacteria</taxon>
        <taxon>Bacillati</taxon>
        <taxon>Actinomycetota</taxon>
        <taxon>Actinomycetes</taxon>
        <taxon>Streptosporangiales</taxon>
        <taxon>Streptosporangiaceae</taxon>
        <taxon>Acrocarpospora</taxon>
    </lineage>
</organism>
<dbReference type="Proteomes" id="UP000331127">
    <property type="component" value="Unassembled WGS sequence"/>
</dbReference>
<evidence type="ECO:0000313" key="1">
    <source>
        <dbReference type="EMBL" id="GES11786.1"/>
    </source>
</evidence>